<dbReference type="PROSITE" id="PS50850">
    <property type="entry name" value="MFS"/>
    <property type="match status" value="1"/>
</dbReference>
<feature type="transmembrane region" description="Helical" evidence="5">
    <location>
        <begin position="23"/>
        <end position="42"/>
    </location>
</feature>
<dbReference type="InterPro" id="IPR050382">
    <property type="entry name" value="MFS_Na/Anion_cotransporter"/>
</dbReference>
<keyword evidence="4 5" id="KW-0472">Membrane</keyword>
<feature type="transmembrane region" description="Helical" evidence="5">
    <location>
        <begin position="280"/>
        <end position="300"/>
    </location>
</feature>
<evidence type="ECO:0000256" key="5">
    <source>
        <dbReference type="SAM" id="Phobius"/>
    </source>
</evidence>
<gene>
    <name evidence="7" type="ORF">M4486_18065</name>
</gene>
<feature type="transmembrane region" description="Helical" evidence="5">
    <location>
        <begin position="321"/>
        <end position="339"/>
    </location>
</feature>
<proteinExistence type="predicted"/>
<dbReference type="InterPro" id="IPR036259">
    <property type="entry name" value="MFS_trans_sf"/>
</dbReference>
<dbReference type="EMBL" id="CP097218">
    <property type="protein sequence ID" value="UQN29517.1"/>
    <property type="molecule type" value="Genomic_DNA"/>
</dbReference>
<accession>A0ABY4N4M9</accession>
<dbReference type="Proteomes" id="UP001055868">
    <property type="component" value="Chromosome"/>
</dbReference>
<feature type="transmembrane region" description="Helical" evidence="5">
    <location>
        <begin position="247"/>
        <end position="268"/>
    </location>
</feature>
<evidence type="ECO:0000256" key="3">
    <source>
        <dbReference type="ARBA" id="ARBA00022989"/>
    </source>
</evidence>
<keyword evidence="2 5" id="KW-0812">Transmembrane</keyword>
<organism evidence="7 8">
    <name type="scientific">Brachybacterium kimchii</name>
    <dbReference type="NCBI Taxonomy" id="2942909"/>
    <lineage>
        <taxon>Bacteria</taxon>
        <taxon>Bacillati</taxon>
        <taxon>Actinomycetota</taxon>
        <taxon>Actinomycetes</taxon>
        <taxon>Micrococcales</taxon>
        <taxon>Dermabacteraceae</taxon>
        <taxon>Brachybacterium</taxon>
    </lineage>
</organism>
<dbReference type="RefSeq" id="WP_249478714.1">
    <property type="nucleotide sequence ID" value="NZ_CP097218.1"/>
</dbReference>
<keyword evidence="8" id="KW-1185">Reference proteome</keyword>
<evidence type="ECO:0000313" key="7">
    <source>
        <dbReference type="EMBL" id="UQN29517.1"/>
    </source>
</evidence>
<keyword evidence="3 5" id="KW-1133">Transmembrane helix</keyword>
<dbReference type="SUPFAM" id="SSF103473">
    <property type="entry name" value="MFS general substrate transporter"/>
    <property type="match status" value="1"/>
</dbReference>
<dbReference type="Pfam" id="PF07690">
    <property type="entry name" value="MFS_1"/>
    <property type="match status" value="1"/>
</dbReference>
<feature type="transmembrane region" description="Helical" evidence="5">
    <location>
        <begin position="62"/>
        <end position="81"/>
    </location>
</feature>
<protein>
    <submittedName>
        <fullName evidence="7">MFS transporter</fullName>
    </submittedName>
</protein>
<feature type="transmembrane region" description="Helical" evidence="5">
    <location>
        <begin position="184"/>
        <end position="202"/>
    </location>
</feature>
<feature type="transmembrane region" description="Helical" evidence="5">
    <location>
        <begin position="93"/>
        <end position="113"/>
    </location>
</feature>
<evidence type="ECO:0000259" key="6">
    <source>
        <dbReference type="PROSITE" id="PS50850"/>
    </source>
</evidence>
<evidence type="ECO:0000256" key="4">
    <source>
        <dbReference type="ARBA" id="ARBA00023136"/>
    </source>
</evidence>
<evidence type="ECO:0000256" key="2">
    <source>
        <dbReference type="ARBA" id="ARBA00022692"/>
    </source>
</evidence>
<dbReference type="Gene3D" id="1.20.1250.20">
    <property type="entry name" value="MFS general substrate transporter like domains"/>
    <property type="match status" value="2"/>
</dbReference>
<reference evidence="7" key="1">
    <citation type="submission" date="2022-05" db="EMBL/GenBank/DDBJ databases">
        <title>Genomic analysis of Brachybacterium sp. CBA3104.</title>
        <authorList>
            <person name="Roh S.W."/>
            <person name="Kim Y.B."/>
            <person name="Kim Y."/>
        </authorList>
    </citation>
    <scope>NUCLEOTIDE SEQUENCE</scope>
    <source>
        <strain evidence="7">CBA3104</strain>
    </source>
</reference>
<dbReference type="PANTHER" id="PTHR11662:SF399">
    <property type="entry name" value="FI19708P1-RELATED"/>
    <property type="match status" value="1"/>
</dbReference>
<dbReference type="InterPro" id="IPR011701">
    <property type="entry name" value="MFS"/>
</dbReference>
<dbReference type="CDD" id="cd17319">
    <property type="entry name" value="MFS_ExuT_GudP_like"/>
    <property type="match status" value="1"/>
</dbReference>
<sequence>MASVATEDDARGARRAGRPKVGVYRYAVLALVTLGVSVNYLDRATISVALPDIQHDLGLAEAATGVALSAFFWTYATFQLPSGYLAGRIGPRVMIGASALCFGLVTVLMGFAWGLVSLIVLRLLLGIGESPAFPASAQVVSRWFPRSERSFASATFNNGNPIGSTLCIPLVALLITWAGWRSAFYVTGAVAIMYAIAWWFLYRDPRASRRLRREELEYIEADQEEANRDADSQQTVPWRSLFRHRMVWSMMIGFFCINFVAYFFITWFPTYLVRTYDLSLLKFGFIGMIPGIASMLGGWTGGLVSDRLVRRGVPVSRARKICLVGGLLGTSVIMLAVLSPTVSTALLALSLSYFSSTFAAASVWCLPADVAPVNAHVGSLGGIQNAASNCAGIVSPILIGVITGVTSSFAIPLVIAGVVALLGAANYAFVMPKIEPLRSTSPQAVGA</sequence>
<feature type="transmembrane region" description="Helical" evidence="5">
    <location>
        <begin position="409"/>
        <end position="430"/>
    </location>
</feature>
<evidence type="ECO:0000313" key="8">
    <source>
        <dbReference type="Proteomes" id="UP001055868"/>
    </source>
</evidence>
<dbReference type="PANTHER" id="PTHR11662">
    <property type="entry name" value="SOLUTE CARRIER FAMILY 17"/>
    <property type="match status" value="1"/>
</dbReference>
<name>A0ABY4N4M9_9MICO</name>
<dbReference type="InterPro" id="IPR020846">
    <property type="entry name" value="MFS_dom"/>
</dbReference>
<feature type="domain" description="Major facilitator superfamily (MFS) profile" evidence="6">
    <location>
        <begin position="28"/>
        <end position="435"/>
    </location>
</feature>
<feature type="transmembrane region" description="Helical" evidence="5">
    <location>
        <begin position="386"/>
        <end position="403"/>
    </location>
</feature>
<evidence type="ECO:0000256" key="1">
    <source>
        <dbReference type="ARBA" id="ARBA00004651"/>
    </source>
</evidence>
<comment type="subcellular location">
    <subcellularLocation>
        <location evidence="1">Cell membrane</location>
        <topology evidence="1">Multi-pass membrane protein</topology>
    </subcellularLocation>
</comment>